<dbReference type="Gene3D" id="2.60.470.10">
    <property type="entry name" value="Acid-sensing ion channels like domains"/>
    <property type="match status" value="1"/>
</dbReference>
<evidence type="ECO:0000256" key="10">
    <source>
        <dbReference type="ARBA" id="ARBA00023180"/>
    </source>
</evidence>
<accession>A0AAN5CRD8</accession>
<evidence type="ECO:0000256" key="1">
    <source>
        <dbReference type="ARBA" id="ARBA00004141"/>
    </source>
</evidence>
<evidence type="ECO:0000256" key="8">
    <source>
        <dbReference type="ARBA" id="ARBA00023065"/>
    </source>
</evidence>
<comment type="caution">
    <text evidence="16">The sequence shown here is derived from an EMBL/GenBank/DDBJ whole genome shotgun (WGS) entry which is preliminary data.</text>
</comment>
<feature type="non-terminal residue" evidence="16">
    <location>
        <position position="522"/>
    </location>
</feature>
<keyword evidence="11 13" id="KW-0739">Sodium transport</keyword>
<keyword evidence="7" id="KW-0915">Sodium</keyword>
<dbReference type="PANTHER" id="PTHR11690:SF269">
    <property type="entry name" value="DEGENERIN-LIKE PROTEIN ASIC-2"/>
    <property type="match status" value="1"/>
</dbReference>
<dbReference type="PANTHER" id="PTHR11690">
    <property type="entry name" value="AMILORIDE-SENSITIVE SODIUM CHANNEL-RELATED"/>
    <property type="match status" value="1"/>
</dbReference>
<evidence type="ECO:0000313" key="16">
    <source>
        <dbReference type="EMBL" id="GMR49326.1"/>
    </source>
</evidence>
<dbReference type="EMBL" id="BTRK01000004">
    <property type="protein sequence ID" value="GMR49326.1"/>
    <property type="molecule type" value="Genomic_DNA"/>
</dbReference>
<proteinExistence type="inferred from homology"/>
<keyword evidence="17" id="KW-1185">Reference proteome</keyword>
<evidence type="ECO:0000256" key="14">
    <source>
        <dbReference type="SAM" id="MobiDB-lite"/>
    </source>
</evidence>
<keyword evidence="8 13" id="KW-0406">Ion transport</keyword>
<keyword evidence="3 13" id="KW-0813">Transport</keyword>
<evidence type="ECO:0000256" key="9">
    <source>
        <dbReference type="ARBA" id="ARBA00023136"/>
    </source>
</evidence>
<protein>
    <recommendedName>
        <fullName evidence="18">Ion channel</fullName>
    </recommendedName>
</protein>
<evidence type="ECO:0000256" key="11">
    <source>
        <dbReference type="ARBA" id="ARBA00023201"/>
    </source>
</evidence>
<feature type="compositionally biased region" description="Basic and acidic residues" evidence="14">
    <location>
        <begin position="395"/>
        <end position="404"/>
    </location>
</feature>
<dbReference type="GO" id="GO:0015280">
    <property type="term" value="F:ligand-gated sodium channel activity"/>
    <property type="evidence" value="ECO:0007669"/>
    <property type="project" value="TreeGrafter"/>
</dbReference>
<dbReference type="Proteomes" id="UP001328107">
    <property type="component" value="Unassembled WGS sequence"/>
</dbReference>
<dbReference type="GO" id="GO:0005886">
    <property type="term" value="C:plasma membrane"/>
    <property type="evidence" value="ECO:0007669"/>
    <property type="project" value="TreeGrafter"/>
</dbReference>
<evidence type="ECO:0000256" key="3">
    <source>
        <dbReference type="ARBA" id="ARBA00022448"/>
    </source>
</evidence>
<name>A0AAN5CRD8_9BILA</name>
<dbReference type="InterPro" id="IPR001873">
    <property type="entry name" value="ENaC"/>
</dbReference>
<keyword evidence="10" id="KW-0325">Glycoprotein</keyword>
<dbReference type="PRINTS" id="PR01078">
    <property type="entry name" value="AMINACHANNEL"/>
</dbReference>
<keyword evidence="12 13" id="KW-0407">Ion channel</keyword>
<evidence type="ECO:0000313" key="17">
    <source>
        <dbReference type="Proteomes" id="UP001328107"/>
    </source>
</evidence>
<organism evidence="16 17">
    <name type="scientific">Pristionchus mayeri</name>
    <dbReference type="NCBI Taxonomy" id="1317129"/>
    <lineage>
        <taxon>Eukaryota</taxon>
        <taxon>Metazoa</taxon>
        <taxon>Ecdysozoa</taxon>
        <taxon>Nematoda</taxon>
        <taxon>Chromadorea</taxon>
        <taxon>Rhabditida</taxon>
        <taxon>Rhabditina</taxon>
        <taxon>Diplogasteromorpha</taxon>
        <taxon>Diplogasteroidea</taxon>
        <taxon>Neodiplogasteridae</taxon>
        <taxon>Pristionchus</taxon>
    </lineage>
</organism>
<feature type="transmembrane region" description="Helical" evidence="15">
    <location>
        <begin position="32"/>
        <end position="54"/>
    </location>
</feature>
<evidence type="ECO:0000256" key="4">
    <source>
        <dbReference type="ARBA" id="ARBA00022461"/>
    </source>
</evidence>
<evidence type="ECO:0000256" key="5">
    <source>
        <dbReference type="ARBA" id="ARBA00022692"/>
    </source>
</evidence>
<evidence type="ECO:0000256" key="7">
    <source>
        <dbReference type="ARBA" id="ARBA00023053"/>
    </source>
</evidence>
<feature type="region of interest" description="Disordered" evidence="14">
    <location>
        <begin position="392"/>
        <end position="451"/>
    </location>
</feature>
<keyword evidence="9 15" id="KW-0472">Membrane</keyword>
<reference evidence="17" key="1">
    <citation type="submission" date="2022-10" db="EMBL/GenBank/DDBJ databases">
        <title>Genome assembly of Pristionchus species.</title>
        <authorList>
            <person name="Yoshida K."/>
            <person name="Sommer R.J."/>
        </authorList>
    </citation>
    <scope>NUCLEOTIDE SEQUENCE [LARGE SCALE GENOMIC DNA]</scope>
    <source>
        <strain evidence="17">RS5460</strain>
    </source>
</reference>
<dbReference type="Pfam" id="PF00858">
    <property type="entry name" value="ASC"/>
    <property type="match status" value="1"/>
</dbReference>
<feature type="compositionally biased region" description="Low complexity" evidence="14">
    <location>
        <begin position="412"/>
        <end position="446"/>
    </location>
</feature>
<gene>
    <name evidence="16" type="ORF">PMAYCL1PPCAC_19521</name>
</gene>
<evidence type="ECO:0000256" key="2">
    <source>
        <dbReference type="ARBA" id="ARBA00007193"/>
    </source>
</evidence>
<evidence type="ECO:0000256" key="12">
    <source>
        <dbReference type="ARBA" id="ARBA00023303"/>
    </source>
</evidence>
<comment type="subcellular location">
    <subcellularLocation>
        <location evidence="1">Membrane</location>
        <topology evidence="1">Multi-pass membrane protein</topology>
    </subcellularLocation>
</comment>
<evidence type="ECO:0000256" key="6">
    <source>
        <dbReference type="ARBA" id="ARBA00022989"/>
    </source>
</evidence>
<evidence type="ECO:0000256" key="15">
    <source>
        <dbReference type="SAM" id="Phobius"/>
    </source>
</evidence>
<keyword evidence="5 13" id="KW-0812">Transmembrane</keyword>
<keyword evidence="6 15" id="KW-1133">Transmembrane helix</keyword>
<evidence type="ECO:0008006" key="18">
    <source>
        <dbReference type="Google" id="ProtNLM"/>
    </source>
</evidence>
<sequence>MKAKTILVDFACWSTVACIRNVALSESKWMRLFWFLVFVAMVIAFIVQLAMIIVKYISYPTDVSTTIVFASQAFPDVTFCNFNPYKWSVVSTNPDFVEIKKMLIEFKAADRGRTTGADVYGFQGLPRFERQDRARDLLVFLAAKLTDAQKEPALYDHDEIITECLFGGITCDPDLIEQVIDPVYGRCFVYRGANHTITRAGLAHGLRLILTANLADSFTFASDFLPTTLGVGVRMTVNEQNSLVSLENDGYNVGVGFQTSVAISKFLTKRVQAPYGNCVDDMDPSENYYANLPYNIDACLTSCIQKRIAERCGCAHPAYRKAYNHTWCSTPEDADCIASLRGDQLNANDTNLSPASDCGCNPPCKESYFTSTLSVLTYPAFSYTVGVGTTAQQQELKKDQETKTTPDWTRPTKSTTTVQTTTTTSSTTTTATTTSTTTTTPSTTTTNNCPNGYSTRPEYVQAYNLIMASGKFKDVSTTCTPRFECDPKYAGKWWECWPCFYECPGNPGRLPISPYTTPEVNC</sequence>
<comment type="similarity">
    <text evidence="2 13">Belongs to the amiloride-sensitive sodium channel (TC 1.A.6) family.</text>
</comment>
<evidence type="ECO:0000256" key="13">
    <source>
        <dbReference type="RuleBase" id="RU000679"/>
    </source>
</evidence>
<dbReference type="AlphaFoldDB" id="A0AAN5CRD8"/>
<keyword evidence="4 13" id="KW-0894">Sodium channel</keyword>